<evidence type="ECO:0000313" key="4">
    <source>
        <dbReference type="Proteomes" id="UP000265515"/>
    </source>
</evidence>
<gene>
    <name evidence="3" type="ORF">CBR_g31359</name>
</gene>
<evidence type="ECO:0000259" key="2">
    <source>
        <dbReference type="Pfam" id="PF00078"/>
    </source>
</evidence>
<dbReference type="InterPro" id="IPR000477">
    <property type="entry name" value="RT_dom"/>
</dbReference>
<dbReference type="EMBL" id="BFEA01000357">
    <property type="protein sequence ID" value="GBG80803.1"/>
    <property type="molecule type" value="Genomic_DNA"/>
</dbReference>
<keyword evidence="4" id="KW-1185">Reference proteome</keyword>
<dbReference type="Gene3D" id="3.30.70.270">
    <property type="match status" value="1"/>
</dbReference>
<feature type="compositionally biased region" description="Basic residues" evidence="1">
    <location>
        <begin position="240"/>
        <end position="255"/>
    </location>
</feature>
<dbReference type="InterPro" id="IPR043128">
    <property type="entry name" value="Rev_trsase/Diguanyl_cyclase"/>
</dbReference>
<dbReference type="InterPro" id="IPR014756">
    <property type="entry name" value="Ig_E-set"/>
</dbReference>
<feature type="region of interest" description="Disordered" evidence="1">
    <location>
        <begin position="239"/>
        <end position="318"/>
    </location>
</feature>
<dbReference type="Gramene" id="GBG80803">
    <property type="protein sequence ID" value="GBG80803"/>
    <property type="gene ID" value="CBR_g31359"/>
</dbReference>
<evidence type="ECO:0000256" key="1">
    <source>
        <dbReference type="SAM" id="MobiDB-lite"/>
    </source>
</evidence>
<reference evidence="3 4" key="1">
    <citation type="journal article" date="2018" name="Cell">
        <title>The Chara Genome: Secondary Complexity and Implications for Plant Terrestrialization.</title>
        <authorList>
            <person name="Nishiyama T."/>
            <person name="Sakayama H."/>
            <person name="Vries J.D."/>
            <person name="Buschmann H."/>
            <person name="Saint-Marcoux D."/>
            <person name="Ullrich K.K."/>
            <person name="Haas F.B."/>
            <person name="Vanderstraeten L."/>
            <person name="Becker D."/>
            <person name="Lang D."/>
            <person name="Vosolsobe S."/>
            <person name="Rombauts S."/>
            <person name="Wilhelmsson P.K.I."/>
            <person name="Janitza P."/>
            <person name="Kern R."/>
            <person name="Heyl A."/>
            <person name="Rumpler F."/>
            <person name="Villalobos L.I.A.C."/>
            <person name="Clay J.M."/>
            <person name="Skokan R."/>
            <person name="Toyoda A."/>
            <person name="Suzuki Y."/>
            <person name="Kagoshima H."/>
            <person name="Schijlen E."/>
            <person name="Tajeshwar N."/>
            <person name="Catarino B."/>
            <person name="Hetherington A.J."/>
            <person name="Saltykova A."/>
            <person name="Bonnot C."/>
            <person name="Breuninger H."/>
            <person name="Symeonidi A."/>
            <person name="Radhakrishnan G.V."/>
            <person name="Van Nieuwerburgh F."/>
            <person name="Deforce D."/>
            <person name="Chang C."/>
            <person name="Karol K.G."/>
            <person name="Hedrich R."/>
            <person name="Ulvskov P."/>
            <person name="Glockner G."/>
            <person name="Delwiche C.F."/>
            <person name="Petrasek J."/>
            <person name="Van de Peer Y."/>
            <person name="Friml J."/>
            <person name="Beilby M."/>
            <person name="Dolan L."/>
            <person name="Kohara Y."/>
            <person name="Sugano S."/>
            <person name="Fujiyama A."/>
            <person name="Delaux P.-M."/>
            <person name="Quint M."/>
            <person name="TheiBen G."/>
            <person name="Hagemann M."/>
            <person name="Harholt J."/>
            <person name="Dunand C."/>
            <person name="Zachgo S."/>
            <person name="Langdale J."/>
            <person name="Maumus F."/>
            <person name="Straeten D.V.D."/>
            <person name="Gould S.B."/>
            <person name="Rensing S.A."/>
        </authorList>
    </citation>
    <scope>NUCLEOTIDE SEQUENCE [LARGE SCALE GENOMIC DNA]</scope>
    <source>
        <strain evidence="3 4">S276</strain>
    </source>
</reference>
<dbReference type="Pfam" id="PF00078">
    <property type="entry name" value="RVT_1"/>
    <property type="match status" value="1"/>
</dbReference>
<protein>
    <recommendedName>
        <fullName evidence="2">Reverse transcriptase domain-containing protein</fullName>
    </recommendedName>
</protein>
<dbReference type="InterPro" id="IPR043502">
    <property type="entry name" value="DNA/RNA_pol_sf"/>
</dbReference>
<evidence type="ECO:0000313" key="3">
    <source>
        <dbReference type="EMBL" id="GBG80803.1"/>
    </source>
</evidence>
<dbReference type="AlphaFoldDB" id="A0A388LF06"/>
<dbReference type="CDD" id="cd00102">
    <property type="entry name" value="IPT"/>
    <property type="match status" value="1"/>
</dbReference>
<name>A0A388LF06_CHABU</name>
<accession>A0A388LF06</accession>
<dbReference type="Gene3D" id="2.60.40.10">
    <property type="entry name" value="Immunoglobulins"/>
    <property type="match status" value="1"/>
</dbReference>
<sequence length="1016" mass="112463">MSRSRRRWRRQVRNAREAGLCGIGRSRGGWVDLGENSSNSEVGCVGGDDKWTQLVRHDGKLVVPETRTKSSPGLVLLGSADLVISATKIDLREEMVAGEAVKQIIRARHGITIFDRVVVQIAVVNTETKDVVLLAIEEDRGTPWGSTQFNEALAKQLLKLAVEFLGFGNRRAIRGTILNAIVGLELDVVLDITHGRNAVVGDGWWENIVILTKEGTNTRRQGRKKGVRFLGSGSVLKELKRQKKGSRGVGRRGRGVKASLHKVTEKEEEKEEEEVIEEEEEVENEDKEKEEEDEEGGEHNNDEEEGEEEVEDEEEGPRLCREVGRQGLISLELVDVIMGQGELALELSILCPGCKGGGEGAGVEEGGAVEINAKEVAGQDAMGPEEGGAGAETWEAEMAAEEGWDWGEDMQPMEETSVGPVAGGTNVKVTFDMAMNGTLACRFGIQTVQVPGSGRIAFFRAPAGPGPNSIVNMSITDTPSNSSSFVDFGKYFYHAPLSVNATLPSKGPILGGTRVTFRLAGSHGLNDSGVMPANIELNATCLFDDVTVLGAFFGAYEFLTEPSIVCTSPTSDVGRAYVQVSLNGQDYSATSAAATFMFMYVPEMDQDAVQNTSLLHERTTELPSDYPFPFYGADVSSFNMSEAEYQRNDPFVNEQCGCKVFSKIDLKSGYHQIEVDSADQHKIAFTICDRLYELTVMPFALTNAPSTFQTFIDKLFHEQIGLFVVVCLDDILILSKFMKEHMKHLEEVFTIRKRRQLRLNLEKYAVDEEDKPLYQALYQKEVAEEEKEEEAKRKTFVENLETIFKIVSTLLDANIKKDVVKYCLILGTNVEAVARGFLEVQAMQSRYPRIDLTEWLKVTLAAALENILFAQYKDPHAATIVRIQLDELKCKNWYDTMLKLQLHVDKLFKLQLHVDKLFATPGLELTAQSCLDVVKGTVPTHFTNRLGKDFFGHTDNFSLMKDVVSLEAGDLLTTASNKKTFVRGRFRGNSRLAALDLLEVEGEAKADDPTLGDDQE</sequence>
<feature type="domain" description="Reverse transcriptase" evidence="2">
    <location>
        <begin position="651"/>
        <end position="765"/>
    </location>
</feature>
<dbReference type="PANTHER" id="PTHR24559:SF444">
    <property type="entry name" value="REVERSE TRANSCRIPTASE DOMAIN-CONTAINING PROTEIN"/>
    <property type="match status" value="1"/>
</dbReference>
<dbReference type="CDD" id="cd01647">
    <property type="entry name" value="RT_LTR"/>
    <property type="match status" value="1"/>
</dbReference>
<organism evidence="3 4">
    <name type="scientific">Chara braunii</name>
    <name type="common">Braun's stonewort</name>
    <dbReference type="NCBI Taxonomy" id="69332"/>
    <lineage>
        <taxon>Eukaryota</taxon>
        <taxon>Viridiplantae</taxon>
        <taxon>Streptophyta</taxon>
        <taxon>Charophyceae</taxon>
        <taxon>Charales</taxon>
        <taxon>Characeae</taxon>
        <taxon>Chara</taxon>
    </lineage>
</organism>
<feature type="compositionally biased region" description="Acidic residues" evidence="1">
    <location>
        <begin position="268"/>
        <end position="315"/>
    </location>
</feature>
<dbReference type="SUPFAM" id="SSF81296">
    <property type="entry name" value="E set domains"/>
    <property type="match status" value="1"/>
</dbReference>
<dbReference type="InterPro" id="IPR013783">
    <property type="entry name" value="Ig-like_fold"/>
</dbReference>
<comment type="caution">
    <text evidence="3">The sequence shown here is derived from an EMBL/GenBank/DDBJ whole genome shotgun (WGS) entry which is preliminary data.</text>
</comment>
<dbReference type="InterPro" id="IPR053134">
    <property type="entry name" value="RNA-dir_DNA_polymerase"/>
</dbReference>
<proteinExistence type="predicted"/>
<dbReference type="Proteomes" id="UP000265515">
    <property type="component" value="Unassembled WGS sequence"/>
</dbReference>
<dbReference type="PANTHER" id="PTHR24559">
    <property type="entry name" value="TRANSPOSON TY3-I GAG-POL POLYPROTEIN"/>
    <property type="match status" value="1"/>
</dbReference>
<dbReference type="SUPFAM" id="SSF56672">
    <property type="entry name" value="DNA/RNA polymerases"/>
    <property type="match status" value="1"/>
</dbReference>
<dbReference type="Gene3D" id="3.10.10.10">
    <property type="entry name" value="HIV Type 1 Reverse Transcriptase, subunit A, domain 1"/>
    <property type="match status" value="1"/>
</dbReference>